<feature type="transmembrane region" description="Helical" evidence="5">
    <location>
        <begin position="332"/>
        <end position="355"/>
    </location>
</feature>
<dbReference type="PANTHER" id="PTHR47023">
    <property type="entry name" value="SEX PEPTIDE RECEPTOR"/>
    <property type="match status" value="1"/>
</dbReference>
<keyword evidence="2 5" id="KW-0812">Transmembrane</keyword>
<keyword evidence="8" id="KW-1185">Reference proteome</keyword>
<dbReference type="EMBL" id="UYYA01001154">
    <property type="protein sequence ID" value="VDM55167.1"/>
    <property type="molecule type" value="Genomic_DNA"/>
</dbReference>
<evidence type="ECO:0000256" key="1">
    <source>
        <dbReference type="ARBA" id="ARBA00004370"/>
    </source>
</evidence>
<dbReference type="GO" id="GO:0016020">
    <property type="term" value="C:membrane"/>
    <property type="evidence" value="ECO:0007669"/>
    <property type="project" value="UniProtKB-SubCell"/>
</dbReference>
<dbReference type="InterPro" id="IPR019427">
    <property type="entry name" value="7TM_GPCR_serpentine_rcpt_Srw"/>
</dbReference>
<dbReference type="CDD" id="cd14978">
    <property type="entry name" value="7tmA_FMRFamide_R-like"/>
    <property type="match status" value="1"/>
</dbReference>
<feature type="transmembrane region" description="Helical" evidence="5">
    <location>
        <begin position="289"/>
        <end position="312"/>
    </location>
</feature>
<dbReference type="PANTHER" id="PTHR47023:SF5">
    <property type="entry name" value="SEX PEPTIDE RECEPTOR-RELATED PROTEIN 2"/>
    <property type="match status" value="1"/>
</dbReference>
<dbReference type="WBParaSite" id="ACOC_0000358101-mRNA-1">
    <property type="protein sequence ID" value="ACOC_0000358101-mRNA-1"/>
    <property type="gene ID" value="ACOC_0000358101"/>
</dbReference>
<reference evidence="7 8" key="2">
    <citation type="submission" date="2018-11" db="EMBL/GenBank/DDBJ databases">
        <authorList>
            <consortium name="Pathogen Informatics"/>
        </authorList>
    </citation>
    <scope>NUCLEOTIDE SEQUENCE [LARGE SCALE GENOMIC DNA]</scope>
    <source>
        <strain evidence="7 8">Costa Rica</strain>
    </source>
</reference>
<dbReference type="InterPro" id="IPR053071">
    <property type="entry name" value="GPCR1-related_rcpt"/>
</dbReference>
<dbReference type="OMA" id="HLETAMW"/>
<dbReference type="PROSITE" id="PS50262">
    <property type="entry name" value="G_PROTEIN_RECEP_F1_2"/>
    <property type="match status" value="1"/>
</dbReference>
<protein>
    <submittedName>
        <fullName evidence="9">G_PROTEIN_RECEP_F1_2 domain-containing protein</fullName>
    </submittedName>
</protein>
<reference evidence="9" key="1">
    <citation type="submission" date="2017-02" db="UniProtKB">
        <authorList>
            <consortium name="WormBaseParasite"/>
        </authorList>
    </citation>
    <scope>IDENTIFICATION</scope>
</reference>
<evidence type="ECO:0000256" key="5">
    <source>
        <dbReference type="SAM" id="Phobius"/>
    </source>
</evidence>
<dbReference type="PRINTS" id="PR00237">
    <property type="entry name" value="GPCRRHODOPSN"/>
</dbReference>
<evidence type="ECO:0000256" key="4">
    <source>
        <dbReference type="ARBA" id="ARBA00023136"/>
    </source>
</evidence>
<organism evidence="9">
    <name type="scientific">Angiostrongylus costaricensis</name>
    <name type="common">Nematode worm</name>
    <dbReference type="NCBI Taxonomy" id="334426"/>
    <lineage>
        <taxon>Eukaryota</taxon>
        <taxon>Metazoa</taxon>
        <taxon>Ecdysozoa</taxon>
        <taxon>Nematoda</taxon>
        <taxon>Chromadorea</taxon>
        <taxon>Rhabditida</taxon>
        <taxon>Rhabditina</taxon>
        <taxon>Rhabditomorpha</taxon>
        <taxon>Strongyloidea</taxon>
        <taxon>Metastrongylidae</taxon>
        <taxon>Angiostrongylus</taxon>
    </lineage>
</organism>
<comment type="subcellular location">
    <subcellularLocation>
        <location evidence="1">Membrane</location>
    </subcellularLocation>
</comment>
<gene>
    <name evidence="7" type="ORF">ACOC_LOCUS3582</name>
</gene>
<evidence type="ECO:0000313" key="7">
    <source>
        <dbReference type="EMBL" id="VDM55167.1"/>
    </source>
</evidence>
<feature type="transmembrane region" description="Helical" evidence="5">
    <location>
        <begin position="165"/>
        <end position="182"/>
    </location>
</feature>
<proteinExistence type="predicted"/>
<feature type="transmembrane region" description="Helical" evidence="5">
    <location>
        <begin position="123"/>
        <end position="144"/>
    </location>
</feature>
<feature type="transmembrane region" description="Helical" evidence="5">
    <location>
        <begin position="79"/>
        <end position="103"/>
    </location>
</feature>
<dbReference type="InterPro" id="IPR000276">
    <property type="entry name" value="GPCR_Rhodpsn"/>
</dbReference>
<keyword evidence="4 5" id="KW-0472">Membrane</keyword>
<evidence type="ECO:0000256" key="3">
    <source>
        <dbReference type="ARBA" id="ARBA00022989"/>
    </source>
</evidence>
<dbReference type="GO" id="GO:0008528">
    <property type="term" value="F:G protein-coupled peptide receptor activity"/>
    <property type="evidence" value="ECO:0007669"/>
    <property type="project" value="InterPro"/>
</dbReference>
<dbReference type="Gene3D" id="1.20.1070.10">
    <property type="entry name" value="Rhodopsin 7-helix transmembrane proteins"/>
    <property type="match status" value="1"/>
</dbReference>
<dbReference type="Pfam" id="PF10324">
    <property type="entry name" value="7TM_GPCR_Srw"/>
    <property type="match status" value="1"/>
</dbReference>
<feature type="domain" description="G-protein coupled receptors family 1 profile" evidence="6">
    <location>
        <begin position="59"/>
        <end position="352"/>
    </location>
</feature>
<dbReference type="InterPro" id="IPR017452">
    <property type="entry name" value="GPCR_Rhodpsn_7TM"/>
</dbReference>
<evidence type="ECO:0000259" key="6">
    <source>
        <dbReference type="PROSITE" id="PS50262"/>
    </source>
</evidence>
<dbReference type="OrthoDB" id="5962323at2759"/>
<dbReference type="STRING" id="334426.A0A0R3PGX2"/>
<sequence>MIAQLEQILSASEFHPYYDGCMEKCIVDRYILPLSHHQHLEQVVYGQIFPTLVVLAALANVAVALVLSKKNMVSPTNVVLKYMAIAELLVGVIPLPWTIFFYTMGNYNRTYNLELWWCYLNKYSMDAFPPVFHNIAMWLTVLLAGQRYISISYPLHSRGTSSVSNVRTATVIIAVSFILYSMKLVDMHCLFSNATKRFLQTVSIMCGLPKSCVVGQTPLLHLIGQTLFFNLYFWTRAIGFIILPSVLLVILNILLIKGIQRAQKRKLRLLREKRPEEAARQRDSNSTSLMLVVIVSLFLVVNLPQAAFMGVLCVCETFSIRFSLLEGAFPAVFLLTSNMLVMATYPVNFGIYCFMSSSFRKTFKSLFCSSFLGKCRKKKELRNVNRRPAEFWAHYISMFRKEKDEIIISMPTQATPAAAINAITEICLPTQPEYPV</sequence>
<evidence type="ECO:0000313" key="8">
    <source>
        <dbReference type="Proteomes" id="UP000267027"/>
    </source>
</evidence>
<evidence type="ECO:0000313" key="9">
    <source>
        <dbReference type="WBParaSite" id="ACOC_0000358101-mRNA-1"/>
    </source>
</evidence>
<feature type="transmembrane region" description="Helical" evidence="5">
    <location>
        <begin position="237"/>
        <end position="256"/>
    </location>
</feature>
<keyword evidence="3 5" id="KW-1133">Transmembrane helix</keyword>
<dbReference type="SUPFAM" id="SSF81321">
    <property type="entry name" value="Family A G protein-coupled receptor-like"/>
    <property type="match status" value="1"/>
</dbReference>
<accession>A0A0R3PGX2</accession>
<feature type="transmembrane region" description="Helical" evidence="5">
    <location>
        <begin position="44"/>
        <end position="67"/>
    </location>
</feature>
<name>A0A0R3PGX2_ANGCS</name>
<evidence type="ECO:0000256" key="2">
    <source>
        <dbReference type="ARBA" id="ARBA00022692"/>
    </source>
</evidence>
<dbReference type="Proteomes" id="UP000267027">
    <property type="component" value="Unassembled WGS sequence"/>
</dbReference>
<dbReference type="AlphaFoldDB" id="A0A0R3PGX2"/>